<sequence>MSVSIDLQPILHKTICQDCAFYVKLDCTHPDESGVNCATVNFCSSFTPAVEIDSPCVSFGNDDKVGWVDTKKPNNNQNNIDFS</sequence>
<name>A0A1B7VTB0_APHFL</name>
<accession>A0A1B7VTB0</accession>
<reference evidence="1 2" key="1">
    <citation type="submission" date="2015-09" db="EMBL/GenBank/DDBJ databases">
        <title>Whole genome shotgun sequence assembly of Aphanizomenon flos-aquae UKL13.</title>
        <authorList>
            <person name="Driscoll C."/>
        </authorList>
    </citation>
    <scope>NUCLEOTIDE SEQUENCE [LARGE SCALE GENOMIC DNA]</scope>
    <source>
        <strain evidence="1">MDT13</strain>
    </source>
</reference>
<gene>
    <name evidence="1" type="ORF">AN481_14345</name>
</gene>
<comment type="caution">
    <text evidence="1">The sequence shown here is derived from an EMBL/GenBank/DDBJ whole genome shotgun (WGS) entry which is preliminary data.</text>
</comment>
<protein>
    <submittedName>
        <fullName evidence="1">Uncharacterized protein</fullName>
    </submittedName>
</protein>
<dbReference type="AlphaFoldDB" id="A0A1B7VTB0"/>
<proteinExistence type="predicted"/>
<dbReference type="PATRIC" id="fig|1710894.3.peg.1131"/>
<evidence type="ECO:0000313" key="1">
    <source>
        <dbReference type="EMBL" id="OBQ24136.1"/>
    </source>
</evidence>
<dbReference type="EMBL" id="LJOY01000051">
    <property type="protein sequence ID" value="OBQ24136.1"/>
    <property type="molecule type" value="Genomic_DNA"/>
</dbReference>
<organism evidence="1 2">
    <name type="scientific">Aphanizomenon flos-aquae LD13</name>
    <dbReference type="NCBI Taxonomy" id="1710894"/>
    <lineage>
        <taxon>Bacteria</taxon>
        <taxon>Bacillati</taxon>
        <taxon>Cyanobacteriota</taxon>
        <taxon>Cyanophyceae</taxon>
        <taxon>Nostocales</taxon>
        <taxon>Aphanizomenonaceae</taxon>
        <taxon>Aphanizomenon</taxon>
    </lineage>
</organism>
<evidence type="ECO:0000313" key="2">
    <source>
        <dbReference type="Proteomes" id="UP000092382"/>
    </source>
</evidence>
<dbReference type="Proteomes" id="UP000092382">
    <property type="component" value="Unassembled WGS sequence"/>
</dbReference>